<dbReference type="Pfam" id="PF08922">
    <property type="entry name" value="DUF1905"/>
    <property type="match status" value="1"/>
</dbReference>
<dbReference type="Gene3D" id="2.40.30.100">
    <property type="entry name" value="AF2212/PG0164-like"/>
    <property type="match status" value="1"/>
</dbReference>
<protein>
    <submittedName>
        <fullName evidence="1">DUF1905 domain-containing protein</fullName>
    </submittedName>
</protein>
<accession>A0ABY5YGY3</accession>
<sequence>MPSILEFSGPLWFWKGPAPHYFVTVPAAECLDIKAAARLVTYGWGMIPVRVQMCQTGWTTSLFPKDGLYILPVKASVRRAENLAEGDVVTVQMALGR</sequence>
<organism evidence="1 2">
    <name type="scientific">Deinococcus rubellus</name>
    <dbReference type="NCBI Taxonomy" id="1889240"/>
    <lineage>
        <taxon>Bacteria</taxon>
        <taxon>Thermotogati</taxon>
        <taxon>Deinococcota</taxon>
        <taxon>Deinococci</taxon>
        <taxon>Deinococcales</taxon>
        <taxon>Deinococcaceae</taxon>
        <taxon>Deinococcus</taxon>
    </lineage>
</organism>
<dbReference type="EMBL" id="CP104213">
    <property type="protein sequence ID" value="UWX64075.1"/>
    <property type="molecule type" value="Genomic_DNA"/>
</dbReference>
<dbReference type="SUPFAM" id="SSF141694">
    <property type="entry name" value="AF2212/PG0164-like"/>
    <property type="match status" value="1"/>
</dbReference>
<evidence type="ECO:0000313" key="2">
    <source>
        <dbReference type="Proteomes" id="UP001060261"/>
    </source>
</evidence>
<reference evidence="1" key="1">
    <citation type="submission" date="2022-09" db="EMBL/GenBank/DDBJ databases">
        <title>genome sequence of Deinococcus rubellus.</title>
        <authorList>
            <person name="Srinivasan S."/>
        </authorList>
    </citation>
    <scope>NUCLEOTIDE SEQUENCE</scope>
    <source>
        <strain evidence="1">Ant6</strain>
    </source>
</reference>
<dbReference type="InterPro" id="IPR015018">
    <property type="entry name" value="DUF1905"/>
</dbReference>
<gene>
    <name evidence="1" type="ORF">N0D28_15400</name>
</gene>
<dbReference type="Proteomes" id="UP001060261">
    <property type="component" value="Chromosome"/>
</dbReference>
<name>A0ABY5YGY3_9DEIO</name>
<keyword evidence="2" id="KW-1185">Reference proteome</keyword>
<dbReference type="InterPro" id="IPR037079">
    <property type="entry name" value="AF2212/PG0164-like_sf"/>
</dbReference>
<proteinExistence type="predicted"/>
<dbReference type="RefSeq" id="WP_260560350.1">
    <property type="nucleotide sequence ID" value="NZ_BAABEC010000020.1"/>
</dbReference>
<evidence type="ECO:0000313" key="1">
    <source>
        <dbReference type="EMBL" id="UWX64075.1"/>
    </source>
</evidence>